<dbReference type="GO" id="GO:0005975">
    <property type="term" value="P:carbohydrate metabolic process"/>
    <property type="evidence" value="ECO:0007669"/>
    <property type="project" value="InterPro"/>
</dbReference>
<keyword evidence="1" id="KW-0812">Transmembrane</keyword>
<dbReference type="Pfam" id="PF07833">
    <property type="entry name" value="Cu_amine_oxidN1"/>
    <property type="match status" value="1"/>
</dbReference>
<dbReference type="InterPro" id="IPR011583">
    <property type="entry name" value="Chitinase_II/V-like_cat"/>
</dbReference>
<dbReference type="PANTHER" id="PTHR46066:SF2">
    <property type="entry name" value="CHITINASE DOMAIN-CONTAINING PROTEIN 1"/>
    <property type="match status" value="1"/>
</dbReference>
<keyword evidence="1" id="KW-1133">Transmembrane helix</keyword>
<dbReference type="PROSITE" id="PS51910">
    <property type="entry name" value="GH18_2"/>
    <property type="match status" value="1"/>
</dbReference>
<dbReference type="InterPro" id="IPR017853">
    <property type="entry name" value="GH"/>
</dbReference>
<feature type="transmembrane region" description="Helical" evidence="1">
    <location>
        <begin position="7"/>
        <end position="28"/>
    </location>
</feature>
<dbReference type="Gene3D" id="3.10.50.10">
    <property type="match status" value="1"/>
</dbReference>
<dbReference type="Gene3D" id="3.20.20.80">
    <property type="entry name" value="Glycosidases"/>
    <property type="match status" value="1"/>
</dbReference>
<evidence type="ECO:0000256" key="1">
    <source>
        <dbReference type="SAM" id="Phobius"/>
    </source>
</evidence>
<feature type="domain" description="SH3b" evidence="2">
    <location>
        <begin position="165"/>
        <end position="233"/>
    </location>
</feature>
<dbReference type="SUPFAM" id="SSF55383">
    <property type="entry name" value="Copper amine oxidase, domain N"/>
    <property type="match status" value="1"/>
</dbReference>
<dbReference type="PANTHER" id="PTHR46066">
    <property type="entry name" value="CHITINASE DOMAIN-CONTAINING PROTEIN 1 FAMILY MEMBER"/>
    <property type="match status" value="1"/>
</dbReference>
<evidence type="ECO:0000313" key="4">
    <source>
        <dbReference type="EMBL" id="ROR25703.1"/>
    </source>
</evidence>
<dbReference type="SUPFAM" id="SSF51445">
    <property type="entry name" value="(Trans)glycosidases"/>
    <property type="match status" value="1"/>
</dbReference>
<comment type="caution">
    <text evidence="4">The sequence shown here is derived from an EMBL/GenBank/DDBJ whole genome shotgun (WGS) entry which is preliminary data.</text>
</comment>
<dbReference type="Pfam" id="PF00704">
    <property type="entry name" value="Glyco_hydro_18"/>
    <property type="match status" value="1"/>
</dbReference>
<evidence type="ECO:0000259" key="2">
    <source>
        <dbReference type="PROSITE" id="PS51781"/>
    </source>
</evidence>
<keyword evidence="5" id="KW-1185">Reference proteome</keyword>
<dbReference type="Proteomes" id="UP000273083">
    <property type="component" value="Unassembled WGS sequence"/>
</dbReference>
<dbReference type="AlphaFoldDB" id="A0A3N1XG47"/>
<accession>A0A3N1XG47</accession>
<dbReference type="EMBL" id="RJVG01000010">
    <property type="protein sequence ID" value="ROR25703.1"/>
    <property type="molecule type" value="Genomic_DNA"/>
</dbReference>
<dbReference type="InterPro" id="IPR001223">
    <property type="entry name" value="Glyco_hydro18_cat"/>
</dbReference>
<name>A0A3N1XG47_9FIRM</name>
<sequence length="567" mass="65022">MDRRKRQAIMGTLIVLFIITIAISAILIKKLTPSKKVMDLTDYYQIKGEEIVVVLQNDIHETKGILKGNQIYINYNTVVEYLNPRFYWDEKENILIYTTPNEIIKSDAASQDYFINKSKNTVEYPITKVDGDNVYIALDFVKMYSDLKYEVYKDPNRVVIDYKWGEYLYASVKKKTQLRYKPDIKSDILVQLKEGQKVEFVDSGESAVEGFSKVITEDGVIGYVKTKYVKNSYYEVTESNFKEPEYTSIHKDYKINLAWHQVTNQTANNNLLYMLEAVKGVNTISPTWFSVISEDGELSSLASERYVERAHDLGIEVWALVDDFNPDINMYNLLSVTSKREKLINNLIAYGIQYNLDGINIDFEKVSLDTGVHFIQFIRELSVKCRNNGIILSVDNYVPTAYSAYYNREEQGNVVDYVITMAYDETHGGSEKSGSVASYNFVKSGVENTLKEVPKEKVIIGIPFFTRLWKETPEGEGVKVTSQAYGMKEAANVLDRNDAKIVWDEELKQNYGEFEEDGATFKMWLEDEQSLEAKLKVISDNDVAGVAAWKLGLEDKGIWNTIIKYIN</sequence>
<evidence type="ECO:0000313" key="5">
    <source>
        <dbReference type="Proteomes" id="UP000273083"/>
    </source>
</evidence>
<protein>
    <submittedName>
        <fullName evidence="4">Copper amine oxidase-like protein</fullName>
    </submittedName>
</protein>
<organism evidence="4 5">
    <name type="scientific">Mobilisporobacter senegalensis</name>
    <dbReference type="NCBI Taxonomy" id="1329262"/>
    <lineage>
        <taxon>Bacteria</taxon>
        <taxon>Bacillati</taxon>
        <taxon>Bacillota</taxon>
        <taxon>Clostridia</taxon>
        <taxon>Lachnospirales</taxon>
        <taxon>Lachnospiraceae</taxon>
        <taxon>Mobilisporobacter</taxon>
    </lineage>
</organism>
<keyword evidence="1" id="KW-0472">Membrane</keyword>
<dbReference type="Gene3D" id="2.30.30.40">
    <property type="entry name" value="SH3 Domains"/>
    <property type="match status" value="1"/>
</dbReference>
<dbReference type="InterPro" id="IPR012854">
    <property type="entry name" value="Cu_amine_oxidase-like_N"/>
</dbReference>
<dbReference type="GO" id="GO:0008061">
    <property type="term" value="F:chitin binding"/>
    <property type="evidence" value="ECO:0007669"/>
    <property type="project" value="InterPro"/>
</dbReference>
<feature type="domain" description="GH18" evidence="3">
    <location>
        <begin position="253"/>
        <end position="567"/>
    </location>
</feature>
<proteinExistence type="predicted"/>
<dbReference type="RefSeq" id="WP_243115381.1">
    <property type="nucleotide sequence ID" value="NZ_RJVG01000010.1"/>
</dbReference>
<gene>
    <name evidence="4" type="ORF">EDD66_11059</name>
</gene>
<evidence type="ECO:0000259" key="3">
    <source>
        <dbReference type="PROSITE" id="PS51910"/>
    </source>
</evidence>
<dbReference type="InterPro" id="IPR036582">
    <property type="entry name" value="Mao_N_sf"/>
</dbReference>
<dbReference type="PROSITE" id="PS51781">
    <property type="entry name" value="SH3B"/>
    <property type="match status" value="1"/>
</dbReference>
<dbReference type="InterPro" id="IPR029070">
    <property type="entry name" value="Chitinase_insertion_sf"/>
</dbReference>
<dbReference type="InterPro" id="IPR003646">
    <property type="entry name" value="SH3-like_bac-type"/>
</dbReference>
<reference evidence="4 5" key="1">
    <citation type="submission" date="2018-11" db="EMBL/GenBank/DDBJ databases">
        <title>Genomic Encyclopedia of Type Strains, Phase IV (KMG-IV): sequencing the most valuable type-strain genomes for metagenomic binning, comparative biology and taxonomic classification.</title>
        <authorList>
            <person name="Goeker M."/>
        </authorList>
    </citation>
    <scope>NUCLEOTIDE SEQUENCE [LARGE SCALE GENOMIC DNA]</scope>
    <source>
        <strain evidence="4 5">DSM 26537</strain>
    </source>
</reference>
<dbReference type="SMART" id="SM00636">
    <property type="entry name" value="Glyco_18"/>
    <property type="match status" value="1"/>
</dbReference>